<dbReference type="InterPro" id="IPR017907">
    <property type="entry name" value="Znf_RING_CS"/>
</dbReference>
<sequence>MASASEEVSVLQDELTCPVCLDLYRDPHLLPCGHSFCLQCLHRLRGPSRRALFRCPECRQSHRASAAQKNYKLCNIADSFRQLGQEKAPPAPGAAGTPDAVRCDYCVPAAAGAEGGAEDGAALAVKTCMKCEVSMCHVHVKPHLELPAFRGHPLVEPTGDMRSRKCPEHDEMFHYYCVDEKVCVCNACTIEGGHAGHTIKTLKNAMKDLKVSLGVQLRKVERRIGRTEKMLQEHRENQRQNKAFVDDADQRLAALGDALKAELETFVSGLVECAHGQGSASGQSAEQVLDCIGRDHARLQDVRQAVQGLLQESDPFRFIKVLAKAARMKHTKRLFSPDYPGPDPEALSESMEARLDDLALNPPLSVFSTDRDVEDIETGEEEEEEDDDDDDENYSDDEEEEEMHSEEEECLSPSGSGDELYEEEEEEEEEEDAEEEGEEEDDVVYS</sequence>
<organism evidence="8 9">
    <name type="scientific">Denticeps clupeoides</name>
    <name type="common">denticle herring</name>
    <dbReference type="NCBI Taxonomy" id="299321"/>
    <lineage>
        <taxon>Eukaryota</taxon>
        <taxon>Metazoa</taxon>
        <taxon>Chordata</taxon>
        <taxon>Craniata</taxon>
        <taxon>Vertebrata</taxon>
        <taxon>Euteleostomi</taxon>
        <taxon>Actinopterygii</taxon>
        <taxon>Neopterygii</taxon>
        <taxon>Teleostei</taxon>
        <taxon>Clupei</taxon>
        <taxon>Clupeiformes</taxon>
        <taxon>Denticipitoidei</taxon>
        <taxon>Denticipitidae</taxon>
        <taxon>Denticeps</taxon>
    </lineage>
</organism>
<dbReference type="GeneTree" id="ENSGT00940000163587"/>
<evidence type="ECO:0000313" key="8">
    <source>
        <dbReference type="Ensembl" id="ENSDCDP00010044882.1"/>
    </source>
</evidence>
<dbReference type="InterPro" id="IPR051051">
    <property type="entry name" value="E3_ubiq-ligase_TRIM/RNF"/>
</dbReference>
<reference evidence="8" key="3">
    <citation type="submission" date="2025-09" db="UniProtKB">
        <authorList>
            <consortium name="Ensembl"/>
        </authorList>
    </citation>
    <scope>IDENTIFICATION</scope>
</reference>
<evidence type="ECO:0000256" key="3">
    <source>
        <dbReference type="ARBA" id="ARBA00022833"/>
    </source>
</evidence>
<evidence type="ECO:0000256" key="2">
    <source>
        <dbReference type="ARBA" id="ARBA00022771"/>
    </source>
</evidence>
<dbReference type="InterPro" id="IPR000315">
    <property type="entry name" value="Znf_B-box"/>
</dbReference>
<evidence type="ECO:0000256" key="5">
    <source>
        <dbReference type="SAM" id="MobiDB-lite"/>
    </source>
</evidence>
<proteinExistence type="predicted"/>
<keyword evidence="2 4" id="KW-0863">Zinc-finger</keyword>
<gene>
    <name evidence="8" type="primary">SMYD5</name>
</gene>
<dbReference type="PROSITE" id="PS50119">
    <property type="entry name" value="ZF_BBOX"/>
    <property type="match status" value="1"/>
</dbReference>
<dbReference type="Pfam" id="PF15227">
    <property type="entry name" value="zf-C3HC4_4"/>
    <property type="match status" value="1"/>
</dbReference>
<dbReference type="Proteomes" id="UP000694580">
    <property type="component" value="Chromosome 1"/>
</dbReference>
<evidence type="ECO:0000259" key="6">
    <source>
        <dbReference type="PROSITE" id="PS50089"/>
    </source>
</evidence>
<dbReference type="GO" id="GO:0008270">
    <property type="term" value="F:zinc ion binding"/>
    <property type="evidence" value="ECO:0007669"/>
    <property type="project" value="UniProtKB-KW"/>
</dbReference>
<dbReference type="SUPFAM" id="SSF57850">
    <property type="entry name" value="RING/U-box"/>
    <property type="match status" value="1"/>
</dbReference>
<feature type="domain" description="B box-type" evidence="7">
    <location>
        <begin position="161"/>
        <end position="202"/>
    </location>
</feature>
<feature type="compositionally biased region" description="Acidic residues" evidence="5">
    <location>
        <begin position="372"/>
        <end position="410"/>
    </location>
</feature>
<dbReference type="PROSITE" id="PS50089">
    <property type="entry name" value="ZF_RING_2"/>
    <property type="match status" value="1"/>
</dbReference>
<dbReference type="Ensembl" id="ENSDCDT00010054997.1">
    <property type="protein sequence ID" value="ENSDCDP00010044882.1"/>
    <property type="gene ID" value="ENSDCDG00010027696.1"/>
</dbReference>
<dbReference type="PANTHER" id="PTHR25465">
    <property type="entry name" value="B-BOX DOMAIN CONTAINING"/>
    <property type="match status" value="1"/>
</dbReference>
<dbReference type="SMART" id="SM00336">
    <property type="entry name" value="BBOX"/>
    <property type="match status" value="1"/>
</dbReference>
<dbReference type="SMART" id="SM00184">
    <property type="entry name" value="RING"/>
    <property type="match status" value="1"/>
</dbReference>
<name>A0AAY4DH61_9TELE</name>
<evidence type="ECO:0000259" key="7">
    <source>
        <dbReference type="PROSITE" id="PS50119"/>
    </source>
</evidence>
<dbReference type="PANTHER" id="PTHR25465:SF73">
    <property type="entry name" value="E3 UBIQUITIN_ISG15 LIGASE TRIM25 ISOFORM X1"/>
    <property type="match status" value="1"/>
</dbReference>
<feature type="region of interest" description="Disordered" evidence="5">
    <location>
        <begin position="360"/>
        <end position="446"/>
    </location>
</feature>
<dbReference type="InterPro" id="IPR001841">
    <property type="entry name" value="Znf_RING"/>
</dbReference>
<reference evidence="8" key="2">
    <citation type="submission" date="2025-08" db="UniProtKB">
        <authorList>
            <consortium name="Ensembl"/>
        </authorList>
    </citation>
    <scope>IDENTIFICATION</scope>
</reference>
<reference evidence="8 9" key="1">
    <citation type="submission" date="2020-06" db="EMBL/GenBank/DDBJ databases">
        <authorList>
            <consortium name="Wellcome Sanger Institute Data Sharing"/>
        </authorList>
    </citation>
    <scope>NUCLEOTIDE SEQUENCE [LARGE SCALE GENOMIC DNA]</scope>
</reference>
<evidence type="ECO:0000256" key="1">
    <source>
        <dbReference type="ARBA" id="ARBA00022723"/>
    </source>
</evidence>
<dbReference type="CDD" id="cd19802">
    <property type="entry name" value="Bbox1_TRIM8-like"/>
    <property type="match status" value="1"/>
</dbReference>
<dbReference type="Gene3D" id="4.10.830.40">
    <property type="match status" value="1"/>
</dbReference>
<feature type="domain" description="RING-type" evidence="6">
    <location>
        <begin position="17"/>
        <end position="59"/>
    </location>
</feature>
<accession>A0AAY4DH61</accession>
<dbReference type="AlphaFoldDB" id="A0AAY4DH61"/>
<dbReference type="PROSITE" id="PS00518">
    <property type="entry name" value="ZF_RING_1"/>
    <property type="match status" value="1"/>
</dbReference>
<feature type="compositionally biased region" description="Acidic residues" evidence="5">
    <location>
        <begin position="419"/>
        <end position="446"/>
    </location>
</feature>
<dbReference type="Pfam" id="PF00643">
    <property type="entry name" value="zf-B_box"/>
    <property type="match status" value="1"/>
</dbReference>
<evidence type="ECO:0000256" key="4">
    <source>
        <dbReference type="PROSITE-ProRule" id="PRU00024"/>
    </source>
</evidence>
<dbReference type="Gene3D" id="3.30.160.60">
    <property type="entry name" value="Classic Zinc Finger"/>
    <property type="match status" value="1"/>
</dbReference>
<protein>
    <submittedName>
        <fullName evidence="8">Uncharacterized protein</fullName>
    </submittedName>
</protein>
<evidence type="ECO:0000313" key="9">
    <source>
        <dbReference type="Proteomes" id="UP000694580"/>
    </source>
</evidence>
<dbReference type="SUPFAM" id="SSF57845">
    <property type="entry name" value="B-box zinc-binding domain"/>
    <property type="match status" value="1"/>
</dbReference>
<dbReference type="Gene3D" id="3.30.40.10">
    <property type="entry name" value="Zinc/RING finger domain, C3HC4 (zinc finger)"/>
    <property type="match status" value="1"/>
</dbReference>
<keyword evidence="1" id="KW-0479">Metal-binding</keyword>
<dbReference type="InterPro" id="IPR013083">
    <property type="entry name" value="Znf_RING/FYVE/PHD"/>
</dbReference>
<keyword evidence="3" id="KW-0862">Zinc</keyword>
<keyword evidence="9" id="KW-1185">Reference proteome</keyword>